<dbReference type="SUPFAM" id="SSF58104">
    <property type="entry name" value="Methyl-accepting chemotaxis protein (MCP) signaling domain"/>
    <property type="match status" value="1"/>
</dbReference>
<keyword evidence="8" id="KW-1185">Reference proteome</keyword>
<dbReference type="Gene3D" id="1.10.287.950">
    <property type="entry name" value="Methyl-accepting chemotaxis protein"/>
    <property type="match status" value="1"/>
</dbReference>
<feature type="coiled-coil region" evidence="4">
    <location>
        <begin position="242"/>
        <end position="280"/>
    </location>
</feature>
<dbReference type="CDD" id="cd11386">
    <property type="entry name" value="MCP_signal"/>
    <property type="match status" value="1"/>
</dbReference>
<dbReference type="PRINTS" id="PR00260">
    <property type="entry name" value="CHEMTRNSDUCR"/>
</dbReference>
<comment type="caution">
    <text evidence="7">The sequence shown here is derived from an EMBL/GenBank/DDBJ whole genome shotgun (WGS) entry which is preliminary data.</text>
</comment>
<proteinExistence type="inferred from homology"/>
<dbReference type="InterPro" id="IPR003660">
    <property type="entry name" value="HAMP_dom"/>
</dbReference>
<dbReference type="InterPro" id="IPR012292">
    <property type="entry name" value="Globin/Proto"/>
</dbReference>
<protein>
    <submittedName>
        <fullName evidence="7">Globin-coupled sensor protein</fullName>
    </submittedName>
</protein>
<dbReference type="SMART" id="SM00283">
    <property type="entry name" value="MA"/>
    <property type="match status" value="1"/>
</dbReference>
<dbReference type="InterPro" id="IPR004090">
    <property type="entry name" value="Chemotax_Me-accpt_rcpt"/>
</dbReference>
<dbReference type="Proteomes" id="UP000192652">
    <property type="component" value="Unassembled WGS sequence"/>
</dbReference>
<evidence type="ECO:0000259" key="5">
    <source>
        <dbReference type="PROSITE" id="PS50111"/>
    </source>
</evidence>
<dbReference type="PANTHER" id="PTHR43531">
    <property type="entry name" value="PROTEIN ICFG"/>
    <property type="match status" value="1"/>
</dbReference>
<evidence type="ECO:0000259" key="6">
    <source>
        <dbReference type="PROSITE" id="PS50885"/>
    </source>
</evidence>
<evidence type="ECO:0000256" key="2">
    <source>
        <dbReference type="ARBA" id="ARBA00029447"/>
    </source>
</evidence>
<dbReference type="InterPro" id="IPR004089">
    <property type="entry name" value="MCPsignal_dom"/>
</dbReference>
<sequence length="506" mass="53838">MSDHHTVSQELKARLDFVDFGQRQAEVLAEALPTIVASIGPALERFYGKAATHPHTASFFRDRAHVEAAKQRQAQHWQSIASGRFDADYVGRVTAIGKAHARIGLEPRWYIGGYSLILETLLKSVIESQLKGFLTRGKAGGLGESVAAVVKAALVDMDYAIAVYLDALREEREQVEAKQAAAAREQAVALAALERALSALADGDLTNQIREPLAPQFESLRENFNRALDRLDSTMGSVVSSAEETANNADEMLSAADDLARRTERQAASIEQTVTALEQITTISNQSASRTDAARAMVAQANEEAGRSGTVVSEAVAAMSAIEESSRKVTQIIGVIDQIAFQTNLLALNAGVEAARAGDAGKGFAVVAQEVRNLAQKSADAAREIKSLIDHSFSEVLRGVSLVNRAGEALQTIGSQVVSINEHIDAIAGSAREQAVGIAEINSAIGSMDQSTQQNAAMVEETNAATHALAEVSGNLRHLISQFRTSSSLARSGGASAAETQWRRAG</sequence>
<feature type="domain" description="HAMP" evidence="6">
    <location>
        <begin position="184"/>
        <end position="236"/>
    </location>
</feature>
<dbReference type="PANTHER" id="PTHR43531:SF11">
    <property type="entry name" value="METHYL-ACCEPTING CHEMOTAXIS PROTEIN 3"/>
    <property type="match status" value="1"/>
</dbReference>
<evidence type="ECO:0000256" key="3">
    <source>
        <dbReference type="PROSITE-ProRule" id="PRU00284"/>
    </source>
</evidence>
<dbReference type="CDD" id="cd01068">
    <property type="entry name" value="globin_sensor"/>
    <property type="match status" value="1"/>
</dbReference>
<reference evidence="7 8" key="1">
    <citation type="journal article" date="2017" name="Antonie Van Leeuwenhoek">
        <title>Rhizobium rhizosphaerae sp. nov., a novel species isolated from rice rhizosphere.</title>
        <authorList>
            <person name="Zhao J.J."/>
            <person name="Zhang J."/>
            <person name="Zhang R.J."/>
            <person name="Zhang C.W."/>
            <person name="Yin H.Q."/>
            <person name="Zhang X.X."/>
        </authorList>
    </citation>
    <scope>NUCLEOTIDE SEQUENCE [LARGE SCALE GENOMIC DNA]</scope>
    <source>
        <strain evidence="7 8">RD15</strain>
    </source>
</reference>
<keyword evidence="1" id="KW-0145">Chemotaxis</keyword>
<evidence type="ECO:0000256" key="1">
    <source>
        <dbReference type="ARBA" id="ARBA00022500"/>
    </source>
</evidence>
<dbReference type="InterPro" id="IPR044398">
    <property type="entry name" value="Globin-sensor_dom"/>
</dbReference>
<dbReference type="InterPro" id="IPR039379">
    <property type="entry name" value="Protoglobin_sensor_dom"/>
</dbReference>
<name>A0ABX3PDB1_9HYPH</name>
<dbReference type="EMBL" id="MSPX01000008">
    <property type="protein sequence ID" value="OQP86220.1"/>
    <property type="molecule type" value="Genomic_DNA"/>
</dbReference>
<evidence type="ECO:0000256" key="4">
    <source>
        <dbReference type="SAM" id="Coils"/>
    </source>
</evidence>
<dbReference type="Gene3D" id="1.10.490.10">
    <property type="entry name" value="Globins"/>
    <property type="match status" value="1"/>
</dbReference>
<dbReference type="PROSITE" id="PS50885">
    <property type="entry name" value="HAMP"/>
    <property type="match status" value="1"/>
</dbReference>
<dbReference type="InterPro" id="IPR009050">
    <property type="entry name" value="Globin-like_sf"/>
</dbReference>
<keyword evidence="4" id="KW-0175">Coiled coil</keyword>
<dbReference type="SUPFAM" id="SSF46458">
    <property type="entry name" value="Globin-like"/>
    <property type="match status" value="1"/>
</dbReference>
<dbReference type="Pfam" id="PF11563">
    <property type="entry name" value="Protoglobin"/>
    <property type="match status" value="1"/>
</dbReference>
<dbReference type="PROSITE" id="PS50111">
    <property type="entry name" value="CHEMOTAXIS_TRANSDUC_2"/>
    <property type="match status" value="1"/>
</dbReference>
<dbReference type="InterPro" id="IPR051310">
    <property type="entry name" value="MCP_chemotaxis"/>
</dbReference>
<evidence type="ECO:0000313" key="8">
    <source>
        <dbReference type="Proteomes" id="UP000192652"/>
    </source>
</evidence>
<feature type="domain" description="Methyl-accepting transducer" evidence="5">
    <location>
        <begin position="241"/>
        <end position="470"/>
    </location>
</feature>
<accession>A0ABX3PDB1</accession>
<organism evidence="7 8">
    <name type="scientific">Xaviernesmea rhizosphaerae</name>
    <dbReference type="NCBI Taxonomy" id="1672749"/>
    <lineage>
        <taxon>Bacteria</taxon>
        <taxon>Pseudomonadati</taxon>
        <taxon>Pseudomonadota</taxon>
        <taxon>Alphaproteobacteria</taxon>
        <taxon>Hyphomicrobiales</taxon>
        <taxon>Rhizobiaceae</taxon>
        <taxon>Rhizobium/Agrobacterium group</taxon>
        <taxon>Xaviernesmea</taxon>
    </lineage>
</organism>
<comment type="similarity">
    <text evidence="2">Belongs to the methyl-accepting chemotaxis (MCP) protein family.</text>
</comment>
<dbReference type="RefSeq" id="WP_081176211.1">
    <property type="nucleotide sequence ID" value="NZ_MSPX01000008.1"/>
</dbReference>
<gene>
    <name evidence="7" type="ORF">BTR14_10960</name>
</gene>
<evidence type="ECO:0000313" key="7">
    <source>
        <dbReference type="EMBL" id="OQP86220.1"/>
    </source>
</evidence>
<dbReference type="Pfam" id="PF00015">
    <property type="entry name" value="MCPsignal"/>
    <property type="match status" value="1"/>
</dbReference>
<keyword evidence="3" id="KW-0807">Transducer</keyword>